<reference evidence="1" key="1">
    <citation type="submission" date="2014-11" db="EMBL/GenBank/DDBJ databases">
        <authorList>
            <person name="Amaro Gonzalez C."/>
        </authorList>
    </citation>
    <scope>NUCLEOTIDE SEQUENCE</scope>
</reference>
<proteinExistence type="predicted"/>
<reference evidence="1" key="2">
    <citation type="journal article" date="2015" name="Fish Shellfish Immunol.">
        <title>Early steps in the European eel (Anguilla anguilla)-Vibrio vulnificus interaction in the gills: Role of the RtxA13 toxin.</title>
        <authorList>
            <person name="Callol A."/>
            <person name="Pajuelo D."/>
            <person name="Ebbesson L."/>
            <person name="Teles M."/>
            <person name="MacKenzie S."/>
            <person name="Amaro C."/>
        </authorList>
    </citation>
    <scope>NUCLEOTIDE SEQUENCE</scope>
</reference>
<organism evidence="1">
    <name type="scientific">Anguilla anguilla</name>
    <name type="common">European freshwater eel</name>
    <name type="synonym">Muraena anguilla</name>
    <dbReference type="NCBI Taxonomy" id="7936"/>
    <lineage>
        <taxon>Eukaryota</taxon>
        <taxon>Metazoa</taxon>
        <taxon>Chordata</taxon>
        <taxon>Craniata</taxon>
        <taxon>Vertebrata</taxon>
        <taxon>Euteleostomi</taxon>
        <taxon>Actinopterygii</taxon>
        <taxon>Neopterygii</taxon>
        <taxon>Teleostei</taxon>
        <taxon>Anguilliformes</taxon>
        <taxon>Anguillidae</taxon>
        <taxon>Anguilla</taxon>
    </lineage>
</organism>
<dbReference type="EMBL" id="GBXM01066027">
    <property type="protein sequence ID" value="JAH42550.1"/>
    <property type="molecule type" value="Transcribed_RNA"/>
</dbReference>
<protein>
    <submittedName>
        <fullName evidence="1">Uncharacterized protein</fullName>
    </submittedName>
</protein>
<name>A0A0E9SPF2_ANGAN</name>
<evidence type="ECO:0000313" key="1">
    <source>
        <dbReference type="EMBL" id="JAH42550.1"/>
    </source>
</evidence>
<sequence length="11" mass="1414">MDVMLFYLERP</sequence>
<accession>A0A0E9SPF2</accession>